<sequence>MPATLTPEQRKTFYNWFKERYSRESSALGAGSQSLSRSTQDKLVANRRRMVDFLKFSWRFQNAGSLDQTHSILSLRRTVAIAYAASFKADPIHFGIPGNPGDTTFYFLPSDADYCGPLGPTDLQYDPRFAPTLNDEVILAEDFVGLPSADDTISDTQLADDAVRPPPYVPSVADFAGPERILNHYNQLRRMGSSDKVNELIEACKSRGTRMRRNRVLKGPEAQKVDAARALAKRSSSAGPAPHRHQVARRGTWSSRRHPGTRVPTIQASAPA</sequence>
<gene>
    <name evidence="2" type="ORF">BJ554DRAFT_3430</name>
</gene>
<evidence type="ECO:0000313" key="2">
    <source>
        <dbReference type="EMBL" id="KAG5462816.1"/>
    </source>
</evidence>
<evidence type="ECO:0000313" key="3">
    <source>
        <dbReference type="Proteomes" id="UP000673691"/>
    </source>
</evidence>
<name>A0A8H8DLJ6_9FUNG</name>
<accession>A0A8H8DLJ6</accession>
<keyword evidence="3" id="KW-1185">Reference proteome</keyword>
<proteinExistence type="predicted"/>
<dbReference type="Proteomes" id="UP000673691">
    <property type="component" value="Unassembled WGS sequence"/>
</dbReference>
<protein>
    <submittedName>
        <fullName evidence="2">Uncharacterized protein</fullName>
    </submittedName>
</protein>
<dbReference type="AlphaFoldDB" id="A0A8H8DLJ6"/>
<comment type="caution">
    <text evidence="2">The sequence shown here is derived from an EMBL/GenBank/DDBJ whole genome shotgun (WGS) entry which is preliminary data.</text>
</comment>
<feature type="region of interest" description="Disordered" evidence="1">
    <location>
        <begin position="230"/>
        <end position="272"/>
    </location>
</feature>
<reference evidence="2 3" key="1">
    <citation type="journal article" name="Sci. Rep.">
        <title>Genome-scale phylogenetic analyses confirm Olpidium as the closest living zoosporic fungus to the non-flagellated, terrestrial fungi.</title>
        <authorList>
            <person name="Chang Y."/>
            <person name="Rochon D."/>
            <person name="Sekimoto S."/>
            <person name="Wang Y."/>
            <person name="Chovatia M."/>
            <person name="Sandor L."/>
            <person name="Salamov A."/>
            <person name="Grigoriev I.V."/>
            <person name="Stajich J.E."/>
            <person name="Spatafora J.W."/>
        </authorList>
    </citation>
    <scope>NUCLEOTIDE SEQUENCE [LARGE SCALE GENOMIC DNA]</scope>
    <source>
        <strain evidence="2">S191</strain>
    </source>
</reference>
<dbReference type="EMBL" id="JAEFCI010001567">
    <property type="protein sequence ID" value="KAG5462816.1"/>
    <property type="molecule type" value="Genomic_DNA"/>
</dbReference>
<organism evidence="2 3">
    <name type="scientific">Olpidium bornovanus</name>
    <dbReference type="NCBI Taxonomy" id="278681"/>
    <lineage>
        <taxon>Eukaryota</taxon>
        <taxon>Fungi</taxon>
        <taxon>Fungi incertae sedis</taxon>
        <taxon>Olpidiomycota</taxon>
        <taxon>Olpidiomycotina</taxon>
        <taxon>Olpidiomycetes</taxon>
        <taxon>Olpidiales</taxon>
        <taxon>Olpidiaceae</taxon>
        <taxon>Olpidium</taxon>
    </lineage>
</organism>
<evidence type="ECO:0000256" key="1">
    <source>
        <dbReference type="SAM" id="MobiDB-lite"/>
    </source>
</evidence>